<proteinExistence type="predicted"/>
<dbReference type="EMBL" id="NKXO01000014">
    <property type="protein sequence ID" value="PKQ69884.1"/>
    <property type="molecule type" value="Genomic_DNA"/>
</dbReference>
<protein>
    <submittedName>
        <fullName evidence="2">Uncharacterized protein</fullName>
    </submittedName>
</protein>
<evidence type="ECO:0000256" key="1">
    <source>
        <dbReference type="SAM" id="MobiDB-lite"/>
    </source>
</evidence>
<keyword evidence="3" id="KW-1185">Reference proteome</keyword>
<feature type="region of interest" description="Disordered" evidence="1">
    <location>
        <begin position="1"/>
        <end position="100"/>
    </location>
</feature>
<comment type="caution">
    <text evidence="2">The sequence shown here is derived from an EMBL/GenBank/DDBJ whole genome shotgun (WGS) entry which is preliminary data.</text>
</comment>
<accession>A0A2N3IHV9</accession>
<feature type="compositionally biased region" description="Basic and acidic residues" evidence="1">
    <location>
        <begin position="64"/>
        <end position="100"/>
    </location>
</feature>
<dbReference type="AlphaFoldDB" id="A0A2N3IHV9"/>
<feature type="compositionally biased region" description="Basic and acidic residues" evidence="1">
    <location>
        <begin position="14"/>
        <end position="25"/>
    </location>
</feature>
<reference evidence="2 3" key="1">
    <citation type="submission" date="2017-06" db="EMBL/GenBank/DDBJ databases">
        <title>Raineya orbicola gen. nov., sp. nov. a slightly thermophilic bacterium of the phylum Bacteroidetes and the description of Raineyaceae fam. nov.</title>
        <authorList>
            <person name="Albuquerque L."/>
            <person name="Polonia A.R.M."/>
            <person name="Barroso C."/>
            <person name="Froufe H.J.C."/>
            <person name="Lage O."/>
            <person name="Lobo-Da-Cunha A."/>
            <person name="Egas C."/>
            <person name="Da Costa M.S."/>
        </authorList>
    </citation>
    <scope>NUCLEOTIDE SEQUENCE [LARGE SCALE GENOMIC DNA]</scope>
    <source>
        <strain evidence="2 3">SPSPC-11</strain>
    </source>
</reference>
<organism evidence="2 3">
    <name type="scientific">Raineya orbicola</name>
    <dbReference type="NCBI Taxonomy" id="2016530"/>
    <lineage>
        <taxon>Bacteria</taxon>
        <taxon>Pseudomonadati</taxon>
        <taxon>Bacteroidota</taxon>
        <taxon>Cytophagia</taxon>
        <taxon>Cytophagales</taxon>
        <taxon>Raineyaceae</taxon>
        <taxon>Raineya</taxon>
    </lineage>
</organism>
<gene>
    <name evidence="2" type="ORF">Rain11_1081</name>
</gene>
<name>A0A2N3IHV9_9BACT</name>
<evidence type="ECO:0000313" key="3">
    <source>
        <dbReference type="Proteomes" id="UP000233387"/>
    </source>
</evidence>
<dbReference type="Proteomes" id="UP000233387">
    <property type="component" value="Unassembled WGS sequence"/>
</dbReference>
<sequence>MLAIAGMVAFGACKADEETQKKQQEANDPAKVQQEAGEMPEFDEQGNPIEKKKDDASATTPADTSKKQVEVKDEKKGDEAKKDMNKKDEKKPEGGKTEKP</sequence>
<evidence type="ECO:0000313" key="2">
    <source>
        <dbReference type="EMBL" id="PKQ69884.1"/>
    </source>
</evidence>